<dbReference type="KEGG" id="evi:Echvi_3767"/>
<dbReference type="PATRIC" id="fig|926556.3.peg.3962"/>
<dbReference type="RefSeq" id="WP_015267521.1">
    <property type="nucleotide sequence ID" value="NC_019904.1"/>
</dbReference>
<proteinExistence type="predicted"/>
<evidence type="ECO:0000259" key="2">
    <source>
        <dbReference type="Pfam" id="PF08450"/>
    </source>
</evidence>
<evidence type="ECO:0000313" key="4">
    <source>
        <dbReference type="Proteomes" id="UP000010796"/>
    </source>
</evidence>
<dbReference type="SUPFAM" id="SSF63829">
    <property type="entry name" value="Calcium-dependent phosphotriesterase"/>
    <property type="match status" value="1"/>
</dbReference>
<accession>L0G194</accession>
<dbReference type="InterPro" id="IPR051262">
    <property type="entry name" value="SMP-30/CGR1_Lactonase"/>
</dbReference>
<feature type="domain" description="SMP-30/Gluconolactonase/LRE-like region" evidence="2">
    <location>
        <begin position="69"/>
        <end position="335"/>
    </location>
</feature>
<dbReference type="HOGENOM" id="CLU_036110_0_0_10"/>
<organism evidence="3 4">
    <name type="scientific">Echinicola vietnamensis (strain DSM 17526 / LMG 23754 / KMM 6221)</name>
    <dbReference type="NCBI Taxonomy" id="926556"/>
    <lineage>
        <taxon>Bacteria</taxon>
        <taxon>Pseudomonadati</taxon>
        <taxon>Bacteroidota</taxon>
        <taxon>Cytophagia</taxon>
        <taxon>Cytophagales</taxon>
        <taxon>Cyclobacteriaceae</taxon>
        <taxon>Echinicola</taxon>
    </lineage>
</organism>
<dbReference type="EMBL" id="CP003346">
    <property type="protein sequence ID" value="AGA79979.1"/>
    <property type="molecule type" value="Genomic_DNA"/>
</dbReference>
<dbReference type="Pfam" id="PF08450">
    <property type="entry name" value="SGL"/>
    <property type="match status" value="1"/>
</dbReference>
<dbReference type="PANTHER" id="PTHR47572:SF4">
    <property type="entry name" value="LACTONASE DRP35"/>
    <property type="match status" value="1"/>
</dbReference>
<sequence length="344" mass="38132">MNLKPMLIGWLLVTAFGCSDQQKTSQVSKHAIPTSSEKPFSIEILDDQALKVISRDATIERMASGFDWVEGPLWIGKGDYLLFSDIPRNKVYKMTSEGDTSTYLNRSGYSGEGAYSREPGSNALLLDKDNQLVLMQHGNRKVAKMKGGLDAPAPDFTSLVHDYQGKRLNSPNDGIFDKQGNLYFTDPPYGLPPRFAGKELSFQGIYCLKTNGTLVLLDSLSRPNGIALSPDEKHLFVANSDEKNAAWFQYPLEAPGEVDTRSLFYDATEEVLPGGRNGLPDGMKVHPKGYLFATGPDGIWIFDLKGKVLGKIHTGQLTSNCTFTDDYKHLYVTAHRDILRVDLK</sequence>
<dbReference type="InterPro" id="IPR011042">
    <property type="entry name" value="6-blade_b-propeller_TolB-like"/>
</dbReference>
<keyword evidence="1" id="KW-0378">Hydrolase</keyword>
<dbReference type="Gene3D" id="2.120.10.30">
    <property type="entry name" value="TolB, C-terminal domain"/>
    <property type="match status" value="1"/>
</dbReference>
<dbReference type="InterPro" id="IPR013658">
    <property type="entry name" value="SGL"/>
</dbReference>
<evidence type="ECO:0000256" key="1">
    <source>
        <dbReference type="ARBA" id="ARBA00022801"/>
    </source>
</evidence>
<reference evidence="4" key="1">
    <citation type="submission" date="2012-02" db="EMBL/GenBank/DDBJ databases">
        <title>The complete genome of Echinicola vietnamensis DSM 17526.</title>
        <authorList>
            <person name="Lucas S."/>
            <person name="Copeland A."/>
            <person name="Lapidus A."/>
            <person name="Glavina del Rio T."/>
            <person name="Dalin E."/>
            <person name="Tice H."/>
            <person name="Bruce D."/>
            <person name="Goodwin L."/>
            <person name="Pitluck S."/>
            <person name="Peters L."/>
            <person name="Ovchinnikova G."/>
            <person name="Teshima H."/>
            <person name="Kyrpides N."/>
            <person name="Mavromatis K."/>
            <person name="Ivanova N."/>
            <person name="Brettin T."/>
            <person name="Detter J.C."/>
            <person name="Han C."/>
            <person name="Larimer F."/>
            <person name="Land M."/>
            <person name="Hauser L."/>
            <person name="Markowitz V."/>
            <person name="Cheng J.-F."/>
            <person name="Hugenholtz P."/>
            <person name="Woyke T."/>
            <person name="Wu D."/>
            <person name="Brambilla E."/>
            <person name="Klenk H.-P."/>
            <person name="Eisen J.A."/>
        </authorList>
    </citation>
    <scope>NUCLEOTIDE SEQUENCE [LARGE SCALE GENOMIC DNA]</scope>
    <source>
        <strain evidence="4">DSM 17526 / LMG 23754 / KMM 6221</strain>
    </source>
</reference>
<dbReference type="PANTHER" id="PTHR47572">
    <property type="entry name" value="LIPOPROTEIN-RELATED"/>
    <property type="match status" value="1"/>
</dbReference>
<protein>
    <submittedName>
        <fullName evidence="3">Gluconolactonase</fullName>
    </submittedName>
</protein>
<keyword evidence="4" id="KW-1185">Reference proteome</keyword>
<dbReference type="PROSITE" id="PS51257">
    <property type="entry name" value="PROKAR_LIPOPROTEIN"/>
    <property type="match status" value="1"/>
</dbReference>
<gene>
    <name evidence="3" type="ordered locus">Echvi_3767</name>
</gene>
<name>L0G194_ECHVK</name>
<evidence type="ECO:0000313" key="3">
    <source>
        <dbReference type="EMBL" id="AGA79979.1"/>
    </source>
</evidence>
<dbReference type="eggNOG" id="COG3386">
    <property type="taxonomic scope" value="Bacteria"/>
</dbReference>
<dbReference type="AlphaFoldDB" id="L0G194"/>
<dbReference type="STRING" id="926556.Echvi_3767"/>
<dbReference type="Proteomes" id="UP000010796">
    <property type="component" value="Chromosome"/>
</dbReference>
<dbReference type="GO" id="GO:0016787">
    <property type="term" value="F:hydrolase activity"/>
    <property type="evidence" value="ECO:0007669"/>
    <property type="project" value="UniProtKB-KW"/>
</dbReference>